<keyword evidence="1" id="KW-0175">Coiled coil</keyword>
<evidence type="ECO:0000256" key="2">
    <source>
        <dbReference type="SAM" id="MobiDB-lite"/>
    </source>
</evidence>
<keyword evidence="4" id="KW-1185">Reference proteome</keyword>
<feature type="compositionally biased region" description="Polar residues" evidence="2">
    <location>
        <begin position="49"/>
        <end position="62"/>
    </location>
</feature>
<protein>
    <submittedName>
        <fullName evidence="3">Uncharacterized protein</fullName>
    </submittedName>
</protein>
<evidence type="ECO:0000313" key="4">
    <source>
        <dbReference type="Proteomes" id="UP000298030"/>
    </source>
</evidence>
<gene>
    <name evidence="3" type="ORF">FA13DRAFT_1725573</name>
</gene>
<feature type="coiled-coil region" evidence="1">
    <location>
        <begin position="154"/>
        <end position="216"/>
    </location>
</feature>
<dbReference type="OrthoDB" id="3222645at2759"/>
<dbReference type="Proteomes" id="UP000298030">
    <property type="component" value="Unassembled WGS sequence"/>
</dbReference>
<evidence type="ECO:0000313" key="3">
    <source>
        <dbReference type="EMBL" id="TEB37944.1"/>
    </source>
</evidence>
<dbReference type="EMBL" id="QPFP01000003">
    <property type="protein sequence ID" value="TEB37944.1"/>
    <property type="molecule type" value="Genomic_DNA"/>
</dbReference>
<feature type="region of interest" description="Disordered" evidence="2">
    <location>
        <begin position="25"/>
        <end position="78"/>
    </location>
</feature>
<feature type="compositionally biased region" description="Basic and acidic residues" evidence="2">
    <location>
        <begin position="63"/>
        <end position="78"/>
    </location>
</feature>
<feature type="non-terminal residue" evidence="3">
    <location>
        <position position="522"/>
    </location>
</feature>
<evidence type="ECO:0000256" key="1">
    <source>
        <dbReference type="SAM" id="Coils"/>
    </source>
</evidence>
<comment type="caution">
    <text evidence="3">The sequence shown here is derived from an EMBL/GenBank/DDBJ whole genome shotgun (WGS) entry which is preliminary data.</text>
</comment>
<name>A0A4Y7TVI5_COPMI</name>
<proteinExistence type="predicted"/>
<reference evidence="3 4" key="1">
    <citation type="journal article" date="2019" name="Nat. Ecol. Evol.">
        <title>Megaphylogeny resolves global patterns of mushroom evolution.</title>
        <authorList>
            <person name="Varga T."/>
            <person name="Krizsan K."/>
            <person name="Foldi C."/>
            <person name="Dima B."/>
            <person name="Sanchez-Garcia M."/>
            <person name="Sanchez-Ramirez S."/>
            <person name="Szollosi G.J."/>
            <person name="Szarkandi J.G."/>
            <person name="Papp V."/>
            <person name="Albert L."/>
            <person name="Andreopoulos W."/>
            <person name="Angelini C."/>
            <person name="Antonin V."/>
            <person name="Barry K.W."/>
            <person name="Bougher N.L."/>
            <person name="Buchanan P."/>
            <person name="Buyck B."/>
            <person name="Bense V."/>
            <person name="Catcheside P."/>
            <person name="Chovatia M."/>
            <person name="Cooper J."/>
            <person name="Damon W."/>
            <person name="Desjardin D."/>
            <person name="Finy P."/>
            <person name="Geml J."/>
            <person name="Haridas S."/>
            <person name="Hughes K."/>
            <person name="Justo A."/>
            <person name="Karasinski D."/>
            <person name="Kautmanova I."/>
            <person name="Kiss B."/>
            <person name="Kocsube S."/>
            <person name="Kotiranta H."/>
            <person name="LaButti K.M."/>
            <person name="Lechner B.E."/>
            <person name="Liimatainen K."/>
            <person name="Lipzen A."/>
            <person name="Lukacs Z."/>
            <person name="Mihaltcheva S."/>
            <person name="Morgado L.N."/>
            <person name="Niskanen T."/>
            <person name="Noordeloos M.E."/>
            <person name="Ohm R.A."/>
            <person name="Ortiz-Santana B."/>
            <person name="Ovrebo C."/>
            <person name="Racz N."/>
            <person name="Riley R."/>
            <person name="Savchenko A."/>
            <person name="Shiryaev A."/>
            <person name="Soop K."/>
            <person name="Spirin V."/>
            <person name="Szebenyi C."/>
            <person name="Tomsovsky M."/>
            <person name="Tulloss R.E."/>
            <person name="Uehling J."/>
            <person name="Grigoriev I.V."/>
            <person name="Vagvolgyi C."/>
            <person name="Papp T."/>
            <person name="Martin F.M."/>
            <person name="Miettinen O."/>
            <person name="Hibbett D.S."/>
            <person name="Nagy L.G."/>
        </authorList>
    </citation>
    <scope>NUCLEOTIDE SEQUENCE [LARGE SCALE GENOMIC DNA]</scope>
    <source>
        <strain evidence="3 4">FP101781</strain>
    </source>
</reference>
<accession>A0A4Y7TVI5</accession>
<dbReference type="AlphaFoldDB" id="A0A4Y7TVI5"/>
<sequence length="522" mass="58874">MAENHNQHRGWSQILNPVTTMLGLTDSTSDKRLPAGHPEPGDEALDNINHPTTHRSLNNLSEGNRERPLTPERRDVNDTVRTGYHRTERVRTHDRESAPLDDRSQAAEHVSSIYGLQGSVEARLRPGPPGSERAEMKAIIDSHEASLRVKDDEIAALKCHIQEIEKSYNQREERHRSVRAQLSEAHSHIAHQGVLLEEAHRKCRHGDRELEKLRDLLNQRTEEVKVAQAFMTTADKYSSSEVSQMVEELNDEIYQCSMDLSDAMLGQGIAPKDSALDEDARKRIERAQKFFAKSWKVEVINRLAADLSRHHDPDSTLFDCVVQYALVDWVHGIIQSFCPQNKDVDRYLTNLWENVAASHETSIARNWLAITHVTLKSQGQTLDRAVIMERLADLMAVSGREALTASRLEEVIGGKLDQVATKALRVKEAITEGVLSVDVQVFLCAMNAEFHPSAMRNAWADPGRSRKSGDTAERDLVFCPTGLGLCRIVREPRTSDPSRVRKKQEILLKTKVLLYSTLNRVA</sequence>
<organism evidence="3 4">
    <name type="scientific">Coprinellus micaceus</name>
    <name type="common">Glistening ink-cap mushroom</name>
    <name type="synonym">Coprinus micaceus</name>
    <dbReference type="NCBI Taxonomy" id="71717"/>
    <lineage>
        <taxon>Eukaryota</taxon>
        <taxon>Fungi</taxon>
        <taxon>Dikarya</taxon>
        <taxon>Basidiomycota</taxon>
        <taxon>Agaricomycotina</taxon>
        <taxon>Agaricomycetes</taxon>
        <taxon>Agaricomycetidae</taxon>
        <taxon>Agaricales</taxon>
        <taxon>Agaricineae</taxon>
        <taxon>Psathyrellaceae</taxon>
        <taxon>Coprinellus</taxon>
    </lineage>
</organism>